<feature type="region of interest" description="Disordered" evidence="1">
    <location>
        <begin position="1"/>
        <end position="52"/>
    </location>
</feature>
<protein>
    <submittedName>
        <fullName evidence="2">Uncharacterized protein</fullName>
    </submittedName>
</protein>
<comment type="caution">
    <text evidence="2">The sequence shown here is derived from an EMBL/GenBank/DDBJ whole genome shotgun (WGS) entry which is preliminary data.</text>
</comment>
<gene>
    <name evidence="2" type="ORF">TIFTF001_001548</name>
</gene>
<evidence type="ECO:0000256" key="1">
    <source>
        <dbReference type="SAM" id="MobiDB-lite"/>
    </source>
</evidence>
<accession>A0AA88CMH1</accession>
<reference evidence="2" key="1">
    <citation type="submission" date="2023-07" db="EMBL/GenBank/DDBJ databases">
        <title>draft genome sequence of fig (Ficus carica).</title>
        <authorList>
            <person name="Takahashi T."/>
            <person name="Nishimura K."/>
        </authorList>
    </citation>
    <scope>NUCLEOTIDE SEQUENCE</scope>
</reference>
<dbReference type="Proteomes" id="UP001187192">
    <property type="component" value="Unassembled WGS sequence"/>
</dbReference>
<organism evidence="2 3">
    <name type="scientific">Ficus carica</name>
    <name type="common">Common fig</name>
    <dbReference type="NCBI Taxonomy" id="3494"/>
    <lineage>
        <taxon>Eukaryota</taxon>
        <taxon>Viridiplantae</taxon>
        <taxon>Streptophyta</taxon>
        <taxon>Embryophyta</taxon>
        <taxon>Tracheophyta</taxon>
        <taxon>Spermatophyta</taxon>
        <taxon>Magnoliopsida</taxon>
        <taxon>eudicotyledons</taxon>
        <taxon>Gunneridae</taxon>
        <taxon>Pentapetalae</taxon>
        <taxon>rosids</taxon>
        <taxon>fabids</taxon>
        <taxon>Rosales</taxon>
        <taxon>Moraceae</taxon>
        <taxon>Ficeae</taxon>
        <taxon>Ficus</taxon>
    </lineage>
</organism>
<proteinExistence type="predicted"/>
<dbReference type="AlphaFoldDB" id="A0AA88CMH1"/>
<keyword evidence="3" id="KW-1185">Reference proteome</keyword>
<sequence length="93" mass="10444">MDNSGNRADLEEDLTPTTGARHWNNIRSGADASPSRSRGSSGKRKQRDETDDMTFMAMQEIIWVSTQSTDDNVALLRFSFMDPTYLPSAARCR</sequence>
<evidence type="ECO:0000313" key="2">
    <source>
        <dbReference type="EMBL" id="GMN27248.1"/>
    </source>
</evidence>
<feature type="compositionally biased region" description="Low complexity" evidence="1">
    <location>
        <begin position="27"/>
        <end position="40"/>
    </location>
</feature>
<evidence type="ECO:0000313" key="3">
    <source>
        <dbReference type="Proteomes" id="UP001187192"/>
    </source>
</evidence>
<name>A0AA88CMH1_FICCA</name>
<dbReference type="EMBL" id="BTGU01000002">
    <property type="protein sequence ID" value="GMN27248.1"/>
    <property type="molecule type" value="Genomic_DNA"/>
</dbReference>